<keyword evidence="1" id="KW-0479">Metal-binding</keyword>
<dbReference type="SMART" id="SM00440">
    <property type="entry name" value="ZnF_C2C2"/>
    <property type="match status" value="1"/>
</dbReference>
<dbReference type="PROSITE" id="PS51133">
    <property type="entry name" value="ZF_TFIIS_2"/>
    <property type="match status" value="1"/>
</dbReference>
<sequence>MIDKKKRDDVVHKFSKFLGPDISLDIEKSIYNFSLEYAENNNTPFLLENIYLSKADELHCLLTGENLQKIIKFINDKKIDAKKIAFMRQNDLNLLVSNKNYVDIIKKRELNMMLSEKKGSSAFECKKCKKRKCSITEKQTRAADEPATQFITCLECGHVFTIG</sequence>
<name>A0A6C0HUQ6_9ZZZZ</name>
<dbReference type="SUPFAM" id="SSF57783">
    <property type="entry name" value="Zinc beta-ribbon"/>
    <property type="match status" value="1"/>
</dbReference>
<dbReference type="GO" id="GO:0003899">
    <property type="term" value="F:DNA-directed RNA polymerase activity"/>
    <property type="evidence" value="ECO:0007669"/>
    <property type="project" value="InterPro"/>
</dbReference>
<dbReference type="AlphaFoldDB" id="A0A6C0HUQ6"/>
<dbReference type="GO" id="GO:0003676">
    <property type="term" value="F:nucleic acid binding"/>
    <property type="evidence" value="ECO:0007669"/>
    <property type="project" value="InterPro"/>
</dbReference>
<dbReference type="GO" id="GO:0005666">
    <property type="term" value="C:RNA polymerase III complex"/>
    <property type="evidence" value="ECO:0007669"/>
    <property type="project" value="TreeGrafter"/>
</dbReference>
<dbReference type="Gene3D" id="2.20.25.10">
    <property type="match status" value="1"/>
</dbReference>
<evidence type="ECO:0000256" key="2">
    <source>
        <dbReference type="ARBA" id="ARBA00022771"/>
    </source>
</evidence>
<protein>
    <recommendedName>
        <fullName evidence="4">TFIIS-type domain-containing protein</fullName>
    </recommendedName>
</protein>
<keyword evidence="3" id="KW-0862">Zinc</keyword>
<dbReference type="GO" id="GO:0006386">
    <property type="term" value="P:termination of RNA polymerase III transcription"/>
    <property type="evidence" value="ECO:0007669"/>
    <property type="project" value="TreeGrafter"/>
</dbReference>
<evidence type="ECO:0000259" key="4">
    <source>
        <dbReference type="PROSITE" id="PS51133"/>
    </source>
</evidence>
<organism evidence="5">
    <name type="scientific">viral metagenome</name>
    <dbReference type="NCBI Taxonomy" id="1070528"/>
    <lineage>
        <taxon>unclassified sequences</taxon>
        <taxon>metagenomes</taxon>
        <taxon>organismal metagenomes</taxon>
    </lineage>
</organism>
<dbReference type="EMBL" id="MN740017">
    <property type="protein sequence ID" value="QHT84441.1"/>
    <property type="molecule type" value="Genomic_DNA"/>
</dbReference>
<feature type="domain" description="TFIIS-type" evidence="4">
    <location>
        <begin position="121"/>
        <end position="161"/>
    </location>
</feature>
<dbReference type="GO" id="GO:0008270">
    <property type="term" value="F:zinc ion binding"/>
    <property type="evidence" value="ECO:0007669"/>
    <property type="project" value="UniProtKB-KW"/>
</dbReference>
<evidence type="ECO:0000313" key="5">
    <source>
        <dbReference type="EMBL" id="QHT84441.1"/>
    </source>
</evidence>
<accession>A0A6C0HUQ6</accession>
<dbReference type="Pfam" id="PF01096">
    <property type="entry name" value="Zn_ribbon_TFIIS"/>
    <property type="match status" value="1"/>
</dbReference>
<keyword evidence="2" id="KW-0863">Zinc-finger</keyword>
<dbReference type="InterPro" id="IPR001222">
    <property type="entry name" value="Znf_TFIIS"/>
</dbReference>
<proteinExistence type="predicted"/>
<reference evidence="5" key="1">
    <citation type="journal article" date="2020" name="Nature">
        <title>Giant virus diversity and host interactions through global metagenomics.</title>
        <authorList>
            <person name="Schulz F."/>
            <person name="Roux S."/>
            <person name="Paez-Espino D."/>
            <person name="Jungbluth S."/>
            <person name="Walsh D.A."/>
            <person name="Denef V.J."/>
            <person name="McMahon K.D."/>
            <person name="Konstantinidis K.T."/>
            <person name="Eloe-Fadrosh E.A."/>
            <person name="Kyrpides N.C."/>
            <person name="Woyke T."/>
        </authorList>
    </citation>
    <scope>NUCLEOTIDE SEQUENCE</scope>
    <source>
        <strain evidence="5">GVMAG-M-3300023184-177</strain>
    </source>
</reference>
<evidence type="ECO:0000256" key="1">
    <source>
        <dbReference type="ARBA" id="ARBA00022723"/>
    </source>
</evidence>
<evidence type="ECO:0000256" key="3">
    <source>
        <dbReference type="ARBA" id="ARBA00022833"/>
    </source>
</evidence>
<dbReference type="PANTHER" id="PTHR11239">
    <property type="entry name" value="DNA-DIRECTED RNA POLYMERASE"/>
    <property type="match status" value="1"/>
</dbReference>
<dbReference type="PANTHER" id="PTHR11239:SF12">
    <property type="entry name" value="DNA-DIRECTED RNA POLYMERASE III SUBUNIT RPC10"/>
    <property type="match status" value="1"/>
</dbReference>
<dbReference type="InterPro" id="IPR012164">
    <property type="entry name" value="Rpa12/Rpb9/Rpc10/TFS"/>
</dbReference>